<organism evidence="2 3">
    <name type="scientific">Pristionchus fissidentatus</name>
    <dbReference type="NCBI Taxonomy" id="1538716"/>
    <lineage>
        <taxon>Eukaryota</taxon>
        <taxon>Metazoa</taxon>
        <taxon>Ecdysozoa</taxon>
        <taxon>Nematoda</taxon>
        <taxon>Chromadorea</taxon>
        <taxon>Rhabditida</taxon>
        <taxon>Rhabditina</taxon>
        <taxon>Diplogasteromorpha</taxon>
        <taxon>Diplogasteroidea</taxon>
        <taxon>Neodiplogasteridae</taxon>
        <taxon>Pristionchus</taxon>
    </lineage>
</organism>
<dbReference type="AlphaFoldDB" id="A0AAV5VJ49"/>
<evidence type="ECO:0000256" key="1">
    <source>
        <dbReference type="SAM" id="MobiDB-lite"/>
    </source>
</evidence>
<proteinExistence type="predicted"/>
<name>A0AAV5VJ49_9BILA</name>
<evidence type="ECO:0000313" key="3">
    <source>
        <dbReference type="Proteomes" id="UP001432322"/>
    </source>
</evidence>
<gene>
    <name evidence="2" type="ORF">PFISCL1PPCAC_9595</name>
</gene>
<feature type="region of interest" description="Disordered" evidence="1">
    <location>
        <begin position="1"/>
        <end position="20"/>
    </location>
</feature>
<dbReference type="EMBL" id="BTSY01000003">
    <property type="protein sequence ID" value="GMT18298.1"/>
    <property type="molecule type" value="Genomic_DNA"/>
</dbReference>
<protein>
    <submittedName>
        <fullName evidence="2">Uncharacterized protein</fullName>
    </submittedName>
</protein>
<feature type="region of interest" description="Disordered" evidence="1">
    <location>
        <begin position="46"/>
        <end position="67"/>
    </location>
</feature>
<keyword evidence="3" id="KW-1185">Reference proteome</keyword>
<feature type="compositionally biased region" description="Polar residues" evidence="1">
    <location>
        <begin position="54"/>
        <end position="67"/>
    </location>
</feature>
<comment type="caution">
    <text evidence="2">The sequence shown here is derived from an EMBL/GenBank/DDBJ whole genome shotgun (WGS) entry which is preliminary data.</text>
</comment>
<dbReference type="Proteomes" id="UP001432322">
    <property type="component" value="Unassembled WGS sequence"/>
</dbReference>
<sequence length="67" mass="7079">MDSLFMDPSSLHSDGSMLADSSSSASIESVFYEFVAYVAEVDDGYESEEDSDTLAKTTVSHTVSSGG</sequence>
<evidence type="ECO:0000313" key="2">
    <source>
        <dbReference type="EMBL" id="GMT18298.1"/>
    </source>
</evidence>
<reference evidence="2" key="1">
    <citation type="submission" date="2023-10" db="EMBL/GenBank/DDBJ databases">
        <title>Genome assembly of Pristionchus species.</title>
        <authorList>
            <person name="Yoshida K."/>
            <person name="Sommer R.J."/>
        </authorList>
    </citation>
    <scope>NUCLEOTIDE SEQUENCE</scope>
    <source>
        <strain evidence="2">RS5133</strain>
    </source>
</reference>
<accession>A0AAV5VJ49</accession>
<feature type="non-terminal residue" evidence="2">
    <location>
        <position position="67"/>
    </location>
</feature>